<feature type="signal peptide" evidence="1">
    <location>
        <begin position="1"/>
        <end position="27"/>
    </location>
</feature>
<sequence length="985" mass="112147">MKKRKRILSLVMAINVFSTCVFTNTYAQDTSKQTNDKSLENKSYTRVEPIEGLQITKEVNNAPNFDVQNPQYELSLSAKTKSNIVTSKIPCDIALVLDVSDSMQHNMLDLTKVSEVPKPPKIDGEYYVYTYEGYLRVGYIPYRNLWYYYDRSNVYHSVRYVIDGERYGSSLDENGEYIENCEFYTLDYDENGQSIYKKLSPDYYIKLKNGTIENVHSEYNKDTYEYKWSYYDYNLGEGQYVIPKKGATGENNEYQFFEKNSETKKIDALKSEASKFVDKVSKESSQSNIDVITFTGHVENKTNGFVSLDSQENIESIKDIINGLKPQNVTATDLGMREAVESIAKVKDDGKKKMVVLFTDGRPESSDGTTEEIIDRALHYGNALKGPRFNAVIYSIGVFDYYTLQERQVQNFMRDIATPRDESVNPPKDYFFNCSDVTELDNIFTQISQETGLSLKNSKIKDYIDPKFIITEESKKKLLSEGAEVAKEIVDGIEYEVVIWTKDINPGAEGVKEKITIKPKDPSVYGNNLPTNIEGISAVYDSSGNNIGSFPLPHVNILNLSEELNLEKKAIKLYPNNSADRSYKITLTSWSNLKALEVKDTGVTGYGVGGLKNVTVRDYLDVRFEPTAEFLASIKNDTNVQATKDSKGNWYIQWKNQNIPYMNLSDAKSSKWSKDIIVKAKDKFIGGNDIPTNISPISGIYKENFELKKFPLPRVNVPVNLKVKDKENTIFYGDNIPINGVQEEMVNIKNPECFLGEDPTGTITYKWFESDWVTPVGDIESIKDFKPDQNIEYRLEVFFNPNSSGENSEKLNGGVKVTNKVVMGTYKVKVLKGKIDVIKNIKREKVWFPHGDPIFNFKLEKLDESNGVTATFYDVVRFEEKNSTNLSEYLSKAISFKGLEKGKYRLSELDALRYDFQENFIDKSKPCKGTRDGESIIFYVGCDEGDVLKTNLNNTEGAATFINKKVNEKYFSHTDVVKNTFVLKE</sequence>
<dbReference type="Gene3D" id="3.40.50.410">
    <property type="entry name" value="von Willebrand factor, type A domain"/>
    <property type="match status" value="1"/>
</dbReference>
<dbReference type="InterPro" id="IPR002035">
    <property type="entry name" value="VWF_A"/>
</dbReference>
<dbReference type="AlphaFoldDB" id="A0A1M5XH57"/>
<keyword evidence="1" id="KW-0732">Signal</keyword>
<evidence type="ECO:0000313" key="4">
    <source>
        <dbReference type="Proteomes" id="UP000184526"/>
    </source>
</evidence>
<feature type="chain" id="PRO_5013291154" evidence="1">
    <location>
        <begin position="28"/>
        <end position="985"/>
    </location>
</feature>
<dbReference type="RefSeq" id="WP_072832096.1">
    <property type="nucleotide sequence ID" value="NZ_FQXP01000008.1"/>
</dbReference>
<dbReference type="STRING" id="1121306.SAMN02745196_02235"/>
<accession>A0A1M5XH57</accession>
<gene>
    <name evidence="3" type="ORF">SAMN02745196_02235</name>
</gene>
<evidence type="ECO:0000256" key="1">
    <source>
        <dbReference type="SAM" id="SignalP"/>
    </source>
</evidence>
<dbReference type="InterPro" id="IPR036465">
    <property type="entry name" value="vWFA_dom_sf"/>
</dbReference>
<evidence type="ECO:0000313" key="3">
    <source>
        <dbReference type="EMBL" id="SHH98962.1"/>
    </source>
</evidence>
<dbReference type="Proteomes" id="UP000184526">
    <property type="component" value="Unassembled WGS sequence"/>
</dbReference>
<organism evidence="3 4">
    <name type="scientific">Clostridium collagenovorans DSM 3089</name>
    <dbReference type="NCBI Taxonomy" id="1121306"/>
    <lineage>
        <taxon>Bacteria</taxon>
        <taxon>Bacillati</taxon>
        <taxon>Bacillota</taxon>
        <taxon>Clostridia</taxon>
        <taxon>Eubacteriales</taxon>
        <taxon>Clostridiaceae</taxon>
        <taxon>Clostridium</taxon>
    </lineage>
</organism>
<feature type="domain" description="VWFA" evidence="2">
    <location>
        <begin position="237"/>
        <end position="447"/>
    </location>
</feature>
<proteinExistence type="predicted"/>
<keyword evidence="4" id="KW-1185">Reference proteome</keyword>
<name>A0A1M5XH57_9CLOT</name>
<dbReference type="SUPFAM" id="SSF53300">
    <property type="entry name" value="vWA-like"/>
    <property type="match status" value="1"/>
</dbReference>
<reference evidence="3 4" key="1">
    <citation type="submission" date="2016-11" db="EMBL/GenBank/DDBJ databases">
        <authorList>
            <person name="Jaros S."/>
            <person name="Januszkiewicz K."/>
            <person name="Wedrychowicz H."/>
        </authorList>
    </citation>
    <scope>NUCLEOTIDE SEQUENCE [LARGE SCALE GENOMIC DNA]</scope>
    <source>
        <strain evidence="3 4">DSM 3089</strain>
    </source>
</reference>
<evidence type="ECO:0000259" key="2">
    <source>
        <dbReference type="PROSITE" id="PS50234"/>
    </source>
</evidence>
<dbReference type="Pfam" id="PF00092">
    <property type="entry name" value="VWA"/>
    <property type="match status" value="1"/>
</dbReference>
<dbReference type="OrthoDB" id="1912885at2"/>
<dbReference type="EMBL" id="FQXP01000008">
    <property type="protein sequence ID" value="SHH98962.1"/>
    <property type="molecule type" value="Genomic_DNA"/>
</dbReference>
<dbReference type="PROSITE" id="PS50234">
    <property type="entry name" value="VWFA"/>
    <property type="match status" value="1"/>
</dbReference>
<dbReference type="CDD" id="cd00198">
    <property type="entry name" value="vWFA"/>
    <property type="match status" value="1"/>
</dbReference>
<protein>
    <submittedName>
        <fullName evidence="3">von Willebrand factor type A domain-containing protein</fullName>
    </submittedName>
</protein>